<proteinExistence type="predicted"/>
<protein>
    <recommendedName>
        <fullName evidence="3">WXG100 family type VII secretion target</fullName>
    </recommendedName>
</protein>
<comment type="caution">
    <text evidence="1">The sequence shown here is derived from an EMBL/GenBank/DDBJ whole genome shotgun (WGS) entry which is preliminary data.</text>
</comment>
<dbReference type="EMBL" id="PYHS01000019">
    <property type="protein sequence ID" value="PSR59036.1"/>
    <property type="molecule type" value="Genomic_DNA"/>
</dbReference>
<dbReference type="InterPro" id="IPR036689">
    <property type="entry name" value="ESAT-6-like_sf"/>
</dbReference>
<dbReference type="AlphaFoldDB" id="A0A2T2YU77"/>
<evidence type="ECO:0000313" key="2">
    <source>
        <dbReference type="Proteomes" id="UP000241647"/>
    </source>
</evidence>
<evidence type="ECO:0008006" key="3">
    <source>
        <dbReference type="Google" id="ProtNLM"/>
    </source>
</evidence>
<name>A0A2T2YU77_9NOCA</name>
<gene>
    <name evidence="1" type="ORF">C8259_28225</name>
</gene>
<dbReference type="Gene3D" id="1.10.287.1060">
    <property type="entry name" value="ESAT-6-like"/>
    <property type="match status" value="1"/>
</dbReference>
<dbReference type="SUPFAM" id="SSF140453">
    <property type="entry name" value="EsxAB dimer-like"/>
    <property type="match status" value="1"/>
</dbReference>
<evidence type="ECO:0000313" key="1">
    <source>
        <dbReference type="EMBL" id="PSR59036.1"/>
    </source>
</evidence>
<reference evidence="1 2" key="1">
    <citation type="submission" date="2018-02" db="EMBL/GenBank/DDBJ databases">
        <title>8 Nocardia nova and 1 Nocardia cyriacigeorgica strain used for evolution to TMP-SMX.</title>
        <authorList>
            <person name="Mehta H."/>
            <person name="Weng J."/>
            <person name="Shamoo Y."/>
        </authorList>
    </citation>
    <scope>NUCLEOTIDE SEQUENCE [LARGE SCALE GENOMIC DNA]</scope>
    <source>
        <strain evidence="1 2">ATCC 33727</strain>
    </source>
</reference>
<sequence length="224" mass="25325">MRDVGTYIYGLADTLSQALDSAAKDVAELLNRSWTGDYADEFSEGWTDVHDGGRQIFEALATMAENYEEVVTEINNGGAVQFSETERAELINHAVTLASGERRDAIRSADSWAAHIKKIDNDRSLPWSDRSVWNEYDFCAALTIRDYLDTAIDVLSPPLADKVTRYASATDNRYRSITVEDSGKRMSAVAKVDPSTRKWWWFRVPDSGPILEDLARWDRFENSQ</sequence>
<accession>A0A2T2YU77</accession>
<dbReference type="Proteomes" id="UP000241647">
    <property type="component" value="Unassembled WGS sequence"/>
</dbReference>
<organism evidence="1 2">
    <name type="scientific">Nocardia nova</name>
    <dbReference type="NCBI Taxonomy" id="37330"/>
    <lineage>
        <taxon>Bacteria</taxon>
        <taxon>Bacillati</taxon>
        <taxon>Actinomycetota</taxon>
        <taxon>Actinomycetes</taxon>
        <taxon>Mycobacteriales</taxon>
        <taxon>Nocardiaceae</taxon>
        <taxon>Nocardia</taxon>
    </lineage>
</organism>